<dbReference type="Proteomes" id="UP000034797">
    <property type="component" value="Unassembled WGS sequence"/>
</dbReference>
<accession>A0A0G1KP36</accession>
<reference evidence="1 2" key="1">
    <citation type="journal article" date="2015" name="Nature">
        <title>rRNA introns, odd ribosomes, and small enigmatic genomes across a large radiation of phyla.</title>
        <authorList>
            <person name="Brown C.T."/>
            <person name="Hug L.A."/>
            <person name="Thomas B.C."/>
            <person name="Sharon I."/>
            <person name="Castelle C.J."/>
            <person name="Singh A."/>
            <person name="Wilkins M.J."/>
            <person name="Williams K.H."/>
            <person name="Banfield J.F."/>
        </authorList>
    </citation>
    <scope>NUCLEOTIDE SEQUENCE [LARGE SCALE GENOMIC DNA]</scope>
</reference>
<protein>
    <submittedName>
        <fullName evidence="1">Uncharacterized protein</fullName>
    </submittedName>
</protein>
<proteinExistence type="predicted"/>
<gene>
    <name evidence="1" type="ORF">UW84_C0031G0004</name>
</gene>
<comment type="caution">
    <text evidence="1">The sequence shown here is derived from an EMBL/GenBank/DDBJ whole genome shotgun (WGS) entry which is preliminary data.</text>
</comment>
<organism evidence="1 2">
    <name type="scientific">Candidatus Collierbacteria bacterium GW2011_GWA2_44_99</name>
    <dbReference type="NCBI Taxonomy" id="1618380"/>
    <lineage>
        <taxon>Bacteria</taxon>
        <taxon>Candidatus Collieribacteriota</taxon>
    </lineage>
</organism>
<dbReference type="AlphaFoldDB" id="A0A0G1KP36"/>
<sequence>MEVHLNISKLVRENESVFREILHDLKVRFPLFVPETLDADGDIDSLLSLFTPTFASSGFGIGEFEVGPENLDQTEGQQKFKLHSNELKINEAVIEIHNFQTLSGYNMILLYDITPNQPLQFKRHAPGMITRS</sequence>
<dbReference type="EMBL" id="LCJW01000031">
    <property type="protein sequence ID" value="KKT85446.1"/>
    <property type="molecule type" value="Genomic_DNA"/>
</dbReference>
<name>A0A0G1KP36_9BACT</name>
<evidence type="ECO:0000313" key="2">
    <source>
        <dbReference type="Proteomes" id="UP000034797"/>
    </source>
</evidence>
<evidence type="ECO:0000313" key="1">
    <source>
        <dbReference type="EMBL" id="KKT85446.1"/>
    </source>
</evidence>